<dbReference type="SUPFAM" id="SSF52540">
    <property type="entry name" value="P-loop containing nucleoside triphosphate hydrolases"/>
    <property type="match status" value="2"/>
</dbReference>
<dbReference type="Gene3D" id="3.40.50.300">
    <property type="entry name" value="P-loop containing nucleotide triphosphate hydrolases"/>
    <property type="match status" value="2"/>
</dbReference>
<dbReference type="EMBL" id="LSRX01000616">
    <property type="protein sequence ID" value="OLP92571.1"/>
    <property type="molecule type" value="Genomic_DNA"/>
</dbReference>
<comment type="caution">
    <text evidence="2">The sequence shown here is derived from an EMBL/GenBank/DDBJ whole genome shotgun (WGS) entry which is preliminary data.</text>
</comment>
<reference evidence="2 3" key="1">
    <citation type="submission" date="2016-02" db="EMBL/GenBank/DDBJ databases">
        <title>Genome analysis of coral dinoflagellate symbionts highlights evolutionary adaptations to a symbiotic lifestyle.</title>
        <authorList>
            <person name="Aranda M."/>
            <person name="Li Y."/>
            <person name="Liew Y.J."/>
            <person name="Baumgarten S."/>
            <person name="Simakov O."/>
            <person name="Wilson M."/>
            <person name="Piel J."/>
            <person name="Ashoor H."/>
            <person name="Bougouffa S."/>
            <person name="Bajic V.B."/>
            <person name="Ryu T."/>
            <person name="Ravasi T."/>
            <person name="Bayer T."/>
            <person name="Micklem G."/>
            <person name="Kim H."/>
            <person name="Bhak J."/>
            <person name="Lajeunesse T.C."/>
            <person name="Voolstra C.R."/>
        </authorList>
    </citation>
    <scope>NUCLEOTIDE SEQUENCE [LARGE SCALE GENOMIC DNA]</scope>
    <source>
        <strain evidence="2 3">CCMP2467</strain>
    </source>
</reference>
<dbReference type="InterPro" id="IPR027417">
    <property type="entry name" value="P-loop_NTPase"/>
</dbReference>
<proteinExistence type="predicted"/>
<evidence type="ECO:0000259" key="1">
    <source>
        <dbReference type="Pfam" id="PF00270"/>
    </source>
</evidence>
<keyword evidence="3" id="KW-1185">Reference proteome</keyword>
<dbReference type="OrthoDB" id="432764at2759"/>
<dbReference type="Proteomes" id="UP000186817">
    <property type="component" value="Unassembled WGS sequence"/>
</dbReference>
<organism evidence="2 3">
    <name type="scientific">Symbiodinium microadriaticum</name>
    <name type="common">Dinoflagellate</name>
    <name type="synonym">Zooxanthella microadriatica</name>
    <dbReference type="NCBI Taxonomy" id="2951"/>
    <lineage>
        <taxon>Eukaryota</taxon>
        <taxon>Sar</taxon>
        <taxon>Alveolata</taxon>
        <taxon>Dinophyceae</taxon>
        <taxon>Suessiales</taxon>
        <taxon>Symbiodiniaceae</taxon>
        <taxon>Symbiodinium</taxon>
    </lineage>
</organism>
<dbReference type="InterPro" id="IPR051363">
    <property type="entry name" value="RLR_Helicase"/>
</dbReference>
<sequence length="498" mass="56065">MVSTAADGDSDDTQDDDDRQVCEKNTIVSMDTGLGKTLIAVMCIDFYLKRNPSKKVLMCVPTVQLAKQQATYIKETSTAAWQEPNAWKQSDELPRVLGLTASYLHGRSTDFQGRRQRLEATLRSQLWCADGLQADLQRHRSEQTFETLSYREAYTRDDSGPLWECRQDIERLNLENYRHATATEARRMEYTSHAGFYGWLALVKTKILPAVHDRLREKQEDRWRVAEAEAAWDALRPANSVAASGKLEKLVELLEEFQGEENVANRILVFVAQVDDAYALAVTINRYLGKPVATGASTGELSQASSEQVAAVASGLPSSQRDKVQEALRMMAPRLRHEDGELSSYFARGYGDGECFQGQRYTEDVVSGIPTYRSDTADGPVHVWRHAFDLRGLGDGVCKDPLTLYHYTNGLCFRNVGNMTQSSSELFASLLDERAHFGKGLYASQHEPAVWNSRTRILLNNYSNGDPLRDSLDAEGAERVREWGDENRCTFSLFFRPT</sequence>
<protein>
    <recommendedName>
        <fullName evidence="1">DEAD/DEAH-box helicase domain-containing protein</fullName>
    </recommendedName>
</protein>
<gene>
    <name evidence="2" type="ORF">AK812_SmicGene25613</name>
</gene>
<evidence type="ECO:0000313" key="2">
    <source>
        <dbReference type="EMBL" id="OLP92571.1"/>
    </source>
</evidence>
<dbReference type="GO" id="GO:0005737">
    <property type="term" value="C:cytoplasm"/>
    <property type="evidence" value="ECO:0007669"/>
    <property type="project" value="TreeGrafter"/>
</dbReference>
<dbReference type="GO" id="GO:0005524">
    <property type="term" value="F:ATP binding"/>
    <property type="evidence" value="ECO:0007669"/>
    <property type="project" value="InterPro"/>
</dbReference>
<dbReference type="Pfam" id="PF00270">
    <property type="entry name" value="DEAD"/>
    <property type="match status" value="1"/>
</dbReference>
<dbReference type="AlphaFoldDB" id="A0A1Q9DBL6"/>
<accession>A0A1Q9DBL6</accession>
<dbReference type="PANTHER" id="PTHR14074">
    <property type="entry name" value="HELICASE WITH DEATH DOMAIN-RELATED"/>
    <property type="match status" value="1"/>
</dbReference>
<dbReference type="PANTHER" id="PTHR14074:SF16">
    <property type="entry name" value="ANTIVIRAL INNATE IMMUNE RESPONSE RECEPTOR RIG-I"/>
    <property type="match status" value="1"/>
</dbReference>
<dbReference type="GO" id="GO:0003676">
    <property type="term" value="F:nucleic acid binding"/>
    <property type="evidence" value="ECO:0007669"/>
    <property type="project" value="InterPro"/>
</dbReference>
<name>A0A1Q9DBL6_SYMMI</name>
<evidence type="ECO:0000313" key="3">
    <source>
        <dbReference type="Proteomes" id="UP000186817"/>
    </source>
</evidence>
<dbReference type="InterPro" id="IPR011545">
    <property type="entry name" value="DEAD/DEAH_box_helicase_dom"/>
</dbReference>
<feature type="domain" description="DEAD/DEAH-box helicase" evidence="1">
    <location>
        <begin position="23"/>
        <end position="77"/>
    </location>
</feature>